<proteinExistence type="predicted"/>
<dbReference type="CDD" id="cd20336">
    <property type="entry name" value="Rcat_RBR"/>
    <property type="match status" value="1"/>
</dbReference>
<feature type="region of interest" description="Disordered" evidence="6">
    <location>
        <begin position="126"/>
        <end position="155"/>
    </location>
</feature>
<dbReference type="EMBL" id="CAUYUJ010014732">
    <property type="protein sequence ID" value="CAK0845377.1"/>
    <property type="molecule type" value="Genomic_DNA"/>
</dbReference>
<evidence type="ECO:0000256" key="4">
    <source>
        <dbReference type="ARBA" id="ARBA00022786"/>
    </source>
</evidence>
<organism evidence="8 9">
    <name type="scientific">Prorocentrum cordatum</name>
    <dbReference type="NCBI Taxonomy" id="2364126"/>
    <lineage>
        <taxon>Eukaryota</taxon>
        <taxon>Sar</taxon>
        <taxon>Alveolata</taxon>
        <taxon>Dinophyceae</taxon>
        <taxon>Prorocentrales</taxon>
        <taxon>Prorocentraceae</taxon>
        <taxon>Prorocentrum</taxon>
    </lineage>
</organism>
<sequence>MRCCCRGGTSPGEFKPPAPGERYDAVAAGWEEQEEIVPREGEDEEQRQLREMLGEALGIEVRQCPFCSVACVKDNPDDCDHIHCVCGREFCWQCLADREVIFHHGNHYHRPGCPYRFDFQDQDRAEAAPEVPPVPADGPGLQAPQGHGPRAPTKVRPRRLLSPVGESASAAIRAISDPKSLFFLTSTPPFFLMPAPPPYPCPSRAEPAAPPCSLAAPLPHSAHASLGGAPRGAARPLPFPPPGAGPRRSPFSPSASTLRVGGARASSSQNCPAPGRPNGSACASCSSWPPRRPRGRSAGAVCRLAEKED</sequence>
<evidence type="ECO:0000256" key="3">
    <source>
        <dbReference type="ARBA" id="ARBA00022771"/>
    </source>
</evidence>
<feature type="domain" description="IBR" evidence="7">
    <location>
        <begin position="46"/>
        <end position="113"/>
    </location>
</feature>
<accession>A0ABN9THJ0</accession>
<feature type="compositionally biased region" description="Low complexity" evidence="6">
    <location>
        <begin position="223"/>
        <end position="236"/>
    </location>
</feature>
<reference evidence="8" key="1">
    <citation type="submission" date="2023-10" db="EMBL/GenBank/DDBJ databases">
        <authorList>
            <person name="Chen Y."/>
            <person name="Shah S."/>
            <person name="Dougan E. K."/>
            <person name="Thang M."/>
            <person name="Chan C."/>
        </authorList>
    </citation>
    <scope>NUCLEOTIDE SEQUENCE [LARGE SCALE GENOMIC DNA]</scope>
</reference>
<evidence type="ECO:0000313" key="8">
    <source>
        <dbReference type="EMBL" id="CAK0845377.1"/>
    </source>
</evidence>
<evidence type="ECO:0000313" key="9">
    <source>
        <dbReference type="Proteomes" id="UP001189429"/>
    </source>
</evidence>
<evidence type="ECO:0000259" key="7">
    <source>
        <dbReference type="SMART" id="SM00647"/>
    </source>
</evidence>
<feature type="compositionally biased region" description="Low complexity" evidence="6">
    <location>
        <begin position="245"/>
        <end position="256"/>
    </location>
</feature>
<comment type="caution">
    <text evidence="8">The sequence shown here is derived from an EMBL/GenBank/DDBJ whole genome shotgun (WGS) entry which is preliminary data.</text>
</comment>
<dbReference type="InterPro" id="IPR051628">
    <property type="entry name" value="LUBAC_E3_Ligases"/>
</dbReference>
<keyword evidence="9" id="KW-1185">Reference proteome</keyword>
<dbReference type="InterPro" id="IPR002867">
    <property type="entry name" value="IBR_dom"/>
</dbReference>
<keyword evidence="5" id="KW-0862">Zinc</keyword>
<keyword evidence="4" id="KW-0833">Ubl conjugation pathway</keyword>
<keyword evidence="3" id="KW-0863">Zinc-finger</keyword>
<dbReference type="Proteomes" id="UP001189429">
    <property type="component" value="Unassembled WGS sequence"/>
</dbReference>
<evidence type="ECO:0000256" key="6">
    <source>
        <dbReference type="SAM" id="MobiDB-lite"/>
    </source>
</evidence>
<keyword evidence="2" id="KW-0479">Metal-binding</keyword>
<evidence type="ECO:0000256" key="1">
    <source>
        <dbReference type="ARBA" id="ARBA00004906"/>
    </source>
</evidence>
<protein>
    <recommendedName>
        <fullName evidence="7">IBR domain-containing protein</fullName>
    </recommendedName>
</protein>
<dbReference type="Pfam" id="PF26200">
    <property type="entry name" value="Rcat_RNF216"/>
    <property type="match status" value="1"/>
</dbReference>
<dbReference type="Gene3D" id="1.20.120.1750">
    <property type="match status" value="1"/>
</dbReference>
<dbReference type="PANTHER" id="PTHR22770">
    <property type="entry name" value="UBIQUITIN CONJUGATING ENZYME 7 INTERACTING PROTEIN-RELATED"/>
    <property type="match status" value="1"/>
</dbReference>
<dbReference type="SUPFAM" id="SSF57850">
    <property type="entry name" value="RING/U-box"/>
    <property type="match status" value="1"/>
</dbReference>
<name>A0ABN9THJ0_9DINO</name>
<gene>
    <name evidence="8" type="ORF">PCOR1329_LOCUS39190</name>
</gene>
<dbReference type="SMART" id="SM00647">
    <property type="entry name" value="IBR"/>
    <property type="match status" value="1"/>
</dbReference>
<evidence type="ECO:0000256" key="2">
    <source>
        <dbReference type="ARBA" id="ARBA00022723"/>
    </source>
</evidence>
<feature type="region of interest" description="Disordered" evidence="6">
    <location>
        <begin position="223"/>
        <end position="309"/>
    </location>
</feature>
<comment type="pathway">
    <text evidence="1">Protein modification; protein ubiquitination.</text>
</comment>
<evidence type="ECO:0000256" key="5">
    <source>
        <dbReference type="ARBA" id="ARBA00022833"/>
    </source>
</evidence>
<dbReference type="PANTHER" id="PTHR22770:SF13">
    <property type="entry name" value="RING-TYPE DOMAIN-CONTAINING PROTEIN"/>
    <property type="match status" value="1"/>
</dbReference>